<dbReference type="Gene3D" id="2.160.20.10">
    <property type="entry name" value="Single-stranded right-handed beta-helix, Pectin lyase-like"/>
    <property type="match status" value="2"/>
</dbReference>
<evidence type="ECO:0000256" key="1">
    <source>
        <dbReference type="ARBA" id="ARBA00010980"/>
    </source>
</evidence>
<dbReference type="InterPro" id="IPR035992">
    <property type="entry name" value="Ricin_B-like_lectins"/>
</dbReference>
<name>A0AAE1T2D1_9SOLA</name>
<dbReference type="InterPro" id="IPR012334">
    <property type="entry name" value="Pectin_lyas_fold"/>
</dbReference>
<dbReference type="GO" id="GO:0030570">
    <property type="term" value="F:pectate lyase activity"/>
    <property type="evidence" value="ECO:0007669"/>
    <property type="project" value="InterPro"/>
</dbReference>
<dbReference type="Pfam" id="PF04431">
    <property type="entry name" value="Pec_lyase_N"/>
    <property type="match status" value="1"/>
</dbReference>
<organism evidence="5 6">
    <name type="scientific">Anisodus tanguticus</name>
    <dbReference type="NCBI Taxonomy" id="243964"/>
    <lineage>
        <taxon>Eukaryota</taxon>
        <taxon>Viridiplantae</taxon>
        <taxon>Streptophyta</taxon>
        <taxon>Embryophyta</taxon>
        <taxon>Tracheophyta</taxon>
        <taxon>Spermatophyta</taxon>
        <taxon>Magnoliopsida</taxon>
        <taxon>eudicotyledons</taxon>
        <taxon>Gunneridae</taxon>
        <taxon>Pentapetalae</taxon>
        <taxon>asterids</taxon>
        <taxon>lamiids</taxon>
        <taxon>Solanales</taxon>
        <taxon>Solanaceae</taxon>
        <taxon>Solanoideae</taxon>
        <taxon>Hyoscyameae</taxon>
        <taxon>Anisodus</taxon>
    </lineage>
</organism>
<comment type="caution">
    <text evidence="5">The sequence shown here is derived from an EMBL/GenBank/DDBJ whole genome shotgun (WGS) entry which is preliminary data.</text>
</comment>
<keyword evidence="3" id="KW-0325">Glycoprotein</keyword>
<dbReference type="PANTHER" id="PTHR31683">
    <property type="entry name" value="PECTATE LYASE 18-RELATED"/>
    <property type="match status" value="1"/>
</dbReference>
<dbReference type="AlphaFoldDB" id="A0AAE1T2D1"/>
<dbReference type="SUPFAM" id="SSF51126">
    <property type="entry name" value="Pectin lyase-like"/>
    <property type="match status" value="2"/>
</dbReference>
<dbReference type="InterPro" id="IPR007524">
    <property type="entry name" value="Pec_lyase_N"/>
</dbReference>
<reference evidence="5" key="1">
    <citation type="submission" date="2023-12" db="EMBL/GenBank/DDBJ databases">
        <title>Genome assembly of Anisodus tanguticus.</title>
        <authorList>
            <person name="Wang Y.-J."/>
        </authorList>
    </citation>
    <scope>NUCLEOTIDE SEQUENCE</scope>
    <source>
        <strain evidence="5">KB-2021</strain>
        <tissue evidence="5">Leaf</tissue>
    </source>
</reference>
<gene>
    <name evidence="5" type="ORF">RND71_002319</name>
</gene>
<evidence type="ECO:0000259" key="4">
    <source>
        <dbReference type="Pfam" id="PF04431"/>
    </source>
</evidence>
<keyword evidence="6" id="KW-1185">Reference proteome</keyword>
<evidence type="ECO:0000256" key="2">
    <source>
        <dbReference type="ARBA" id="ARBA00022729"/>
    </source>
</evidence>
<dbReference type="SUPFAM" id="SSF50370">
    <property type="entry name" value="Ricin B-like lectins"/>
    <property type="match status" value="1"/>
</dbReference>
<dbReference type="InterPro" id="IPR011050">
    <property type="entry name" value="Pectin_lyase_fold/virulence"/>
</dbReference>
<proteinExistence type="inferred from homology"/>
<keyword evidence="2" id="KW-0732">Signal</keyword>
<dbReference type="Proteomes" id="UP001291623">
    <property type="component" value="Unassembled WGS sequence"/>
</dbReference>
<dbReference type="PANTHER" id="PTHR31683:SF184">
    <property type="entry name" value="PECTATE LYASE"/>
    <property type="match status" value="1"/>
</dbReference>
<dbReference type="PRINTS" id="PR00807">
    <property type="entry name" value="AMBALLERGEN"/>
</dbReference>
<dbReference type="InterPro" id="IPR045032">
    <property type="entry name" value="PEL"/>
</dbReference>
<comment type="similarity">
    <text evidence="1">Belongs to the polysaccharide lyase 1 family.</text>
</comment>
<protein>
    <recommendedName>
        <fullName evidence="4">Pectate lyase N-terminal domain-containing protein</fullName>
    </recommendedName>
</protein>
<dbReference type="InterPro" id="IPR018082">
    <property type="entry name" value="AmbAllergen"/>
</dbReference>
<dbReference type="EMBL" id="JAVYJV010000001">
    <property type="protein sequence ID" value="KAK4380457.1"/>
    <property type="molecule type" value="Genomic_DNA"/>
</dbReference>
<sequence length="429" mass="48209">MDLTMSLGNEHIGVQGPRLTKITWLLTREGSTETYIPIKILLQVQLIPYDPNVLDASILWTESRDVGDGYRAVRMVNNINLNMDAWNADKDKGGVRDGTIVALWEWWKGDNRNQHWKIVPYSSLVPNLHARIAEFDEYLEKQAKEALNSSLAAYKQNPEEVTDTFNKEVGDSLLNYTGLRRHLKEKGSCMATNPIDRCFRCDKNWAENRKKMTDCARGFGHKTTGGKAGKYYVVTNDSDDDIKDPKPGTLRHAVIQEEPLWIIFEKSMVIKLKKELMIASDKTIDGRGVSVHIANGAGLTIQFAHNVIIHNIRIHRIISTSGGDSFMLSTMTTLIGKCTQLVAAQIPPLSARAIVTKRDYAPESVWKNWQWVSEGDSFLNGAYFVESGSQTKKKAALTKPHRIKFKPGSYAGRLTRYAGVRKCKVGVPC</sequence>
<feature type="domain" description="Pectate lyase N-terminal" evidence="4">
    <location>
        <begin position="131"/>
        <end position="183"/>
    </location>
</feature>
<evidence type="ECO:0000313" key="6">
    <source>
        <dbReference type="Proteomes" id="UP001291623"/>
    </source>
</evidence>
<evidence type="ECO:0000313" key="5">
    <source>
        <dbReference type="EMBL" id="KAK4380457.1"/>
    </source>
</evidence>
<evidence type="ECO:0000256" key="3">
    <source>
        <dbReference type="ARBA" id="ARBA00023180"/>
    </source>
</evidence>
<accession>A0AAE1T2D1</accession>